<sequence>MIQGVFRIQDGMPRCRMQYTSKRFRSYTEQVIEECGAGGAAYTSDAVERHLCSLRVPCERERRTARPQPPPAAPHGAPPPAPPPAPGPFIYNTSRTAHPPCRPPEWPSAHAL</sequence>
<name>A0A8S4QFX7_9NEOP</name>
<dbReference type="Proteomes" id="UP000838756">
    <property type="component" value="Unassembled WGS sequence"/>
</dbReference>
<organism evidence="2 3">
    <name type="scientific">Pararge aegeria aegeria</name>
    <dbReference type="NCBI Taxonomy" id="348720"/>
    <lineage>
        <taxon>Eukaryota</taxon>
        <taxon>Metazoa</taxon>
        <taxon>Ecdysozoa</taxon>
        <taxon>Arthropoda</taxon>
        <taxon>Hexapoda</taxon>
        <taxon>Insecta</taxon>
        <taxon>Pterygota</taxon>
        <taxon>Neoptera</taxon>
        <taxon>Endopterygota</taxon>
        <taxon>Lepidoptera</taxon>
        <taxon>Glossata</taxon>
        <taxon>Ditrysia</taxon>
        <taxon>Papilionoidea</taxon>
        <taxon>Nymphalidae</taxon>
        <taxon>Satyrinae</taxon>
        <taxon>Satyrini</taxon>
        <taxon>Parargina</taxon>
        <taxon>Pararge</taxon>
    </lineage>
</organism>
<proteinExistence type="predicted"/>
<protein>
    <submittedName>
        <fullName evidence="2">Jg3098 protein</fullName>
    </submittedName>
</protein>
<reference evidence="2" key="1">
    <citation type="submission" date="2022-03" db="EMBL/GenBank/DDBJ databases">
        <authorList>
            <person name="Lindestad O."/>
        </authorList>
    </citation>
    <scope>NUCLEOTIDE SEQUENCE</scope>
</reference>
<dbReference type="EMBL" id="CAKXAJ010007112">
    <property type="protein sequence ID" value="CAH2210285.1"/>
    <property type="molecule type" value="Genomic_DNA"/>
</dbReference>
<dbReference type="AlphaFoldDB" id="A0A8S4QFX7"/>
<feature type="compositionally biased region" description="Pro residues" evidence="1">
    <location>
        <begin position="67"/>
        <end position="87"/>
    </location>
</feature>
<evidence type="ECO:0000313" key="2">
    <source>
        <dbReference type="EMBL" id="CAH2210285.1"/>
    </source>
</evidence>
<keyword evidence="3" id="KW-1185">Reference proteome</keyword>
<comment type="caution">
    <text evidence="2">The sequence shown here is derived from an EMBL/GenBank/DDBJ whole genome shotgun (WGS) entry which is preliminary data.</text>
</comment>
<gene>
    <name evidence="2" type="primary">jg3098</name>
    <name evidence="2" type="ORF">PAEG_LOCUS2195</name>
</gene>
<evidence type="ECO:0000313" key="3">
    <source>
        <dbReference type="Proteomes" id="UP000838756"/>
    </source>
</evidence>
<dbReference type="OrthoDB" id="6931108at2759"/>
<evidence type="ECO:0000256" key="1">
    <source>
        <dbReference type="SAM" id="MobiDB-lite"/>
    </source>
</evidence>
<feature type="region of interest" description="Disordered" evidence="1">
    <location>
        <begin position="60"/>
        <end position="112"/>
    </location>
</feature>
<accession>A0A8S4QFX7</accession>